<dbReference type="SUPFAM" id="SSF89372">
    <property type="entry name" value="Fucose-specific lectin"/>
    <property type="match status" value="1"/>
</dbReference>
<evidence type="ECO:0000256" key="1">
    <source>
        <dbReference type="ARBA" id="ARBA00022729"/>
    </source>
</evidence>
<dbReference type="Gene3D" id="2.80.10.50">
    <property type="match status" value="1"/>
</dbReference>
<dbReference type="InterPro" id="IPR000772">
    <property type="entry name" value="Ricin_B_lectin"/>
</dbReference>
<dbReference type="InterPro" id="IPR006558">
    <property type="entry name" value="LamG-like"/>
</dbReference>
<accession>A0ABP5G3C2</accession>
<dbReference type="Gene3D" id="2.60.120.200">
    <property type="match status" value="1"/>
</dbReference>
<dbReference type="InterPro" id="IPR036426">
    <property type="entry name" value="Bulb-type_lectin_dom_sf"/>
</dbReference>
<comment type="caution">
    <text evidence="6">The sequence shown here is derived from an EMBL/GenBank/DDBJ whole genome shotgun (WGS) entry which is preliminary data.</text>
</comment>
<dbReference type="SMART" id="SM00458">
    <property type="entry name" value="RICIN"/>
    <property type="match status" value="1"/>
</dbReference>
<dbReference type="RefSeq" id="WP_344667584.1">
    <property type="nucleotide sequence ID" value="NZ_BAAAQN010000026.1"/>
</dbReference>
<name>A0ABP5G3C2_9ACTN</name>
<evidence type="ECO:0000313" key="6">
    <source>
        <dbReference type="EMBL" id="GAA2038323.1"/>
    </source>
</evidence>
<proteinExistence type="predicted"/>
<evidence type="ECO:0000313" key="7">
    <source>
        <dbReference type="Proteomes" id="UP001500751"/>
    </source>
</evidence>
<dbReference type="PROSITE" id="PS50927">
    <property type="entry name" value="BULB_LECTIN"/>
    <property type="match status" value="1"/>
</dbReference>
<keyword evidence="1" id="KW-0732">Signal</keyword>
<dbReference type="InterPro" id="IPR001480">
    <property type="entry name" value="Bulb-type_lectin_dom"/>
</dbReference>
<dbReference type="Pfam" id="PF18911">
    <property type="entry name" value="PKD_4"/>
    <property type="match status" value="1"/>
</dbReference>
<dbReference type="InterPro" id="IPR035992">
    <property type="entry name" value="Ricin_B-like_lectins"/>
</dbReference>
<reference evidence="7" key="1">
    <citation type="journal article" date="2019" name="Int. J. Syst. Evol. Microbiol.">
        <title>The Global Catalogue of Microorganisms (GCM) 10K type strain sequencing project: providing services to taxonomists for standard genome sequencing and annotation.</title>
        <authorList>
            <consortium name="The Broad Institute Genomics Platform"/>
            <consortium name="The Broad Institute Genome Sequencing Center for Infectious Disease"/>
            <person name="Wu L."/>
            <person name="Ma J."/>
        </authorList>
    </citation>
    <scope>NUCLEOTIDE SEQUENCE [LARGE SCALE GENOMIC DNA]</scope>
    <source>
        <strain evidence="7">JCM 16014</strain>
    </source>
</reference>
<dbReference type="InterPro" id="IPR035986">
    <property type="entry name" value="PKD_dom_sf"/>
</dbReference>
<dbReference type="EMBL" id="BAAAQN010000026">
    <property type="protein sequence ID" value="GAA2038323.1"/>
    <property type="molecule type" value="Genomic_DNA"/>
</dbReference>
<dbReference type="SMART" id="SM00108">
    <property type="entry name" value="B_lectin"/>
    <property type="match status" value="1"/>
</dbReference>
<feature type="region of interest" description="Disordered" evidence="3">
    <location>
        <begin position="1"/>
        <end position="38"/>
    </location>
</feature>
<feature type="domain" description="Bulb-type lectin" evidence="5">
    <location>
        <begin position="1838"/>
        <end position="1957"/>
    </location>
</feature>
<dbReference type="PROSITE" id="PS50231">
    <property type="entry name" value="RICIN_B_LECTIN"/>
    <property type="match status" value="1"/>
</dbReference>
<feature type="domain" description="PKD" evidence="4">
    <location>
        <begin position="1433"/>
        <end position="1487"/>
    </location>
</feature>
<dbReference type="SMART" id="SM00089">
    <property type="entry name" value="PKD"/>
    <property type="match status" value="1"/>
</dbReference>
<feature type="compositionally biased region" description="Low complexity" evidence="3">
    <location>
        <begin position="21"/>
        <end position="33"/>
    </location>
</feature>
<dbReference type="SMART" id="SM00560">
    <property type="entry name" value="LamGL"/>
    <property type="match status" value="1"/>
</dbReference>
<dbReference type="InterPro" id="IPR058502">
    <property type="entry name" value="PLL-like_beta-prop"/>
</dbReference>
<dbReference type="Pfam" id="PF26607">
    <property type="entry name" value="DUF8189"/>
    <property type="match status" value="1"/>
</dbReference>
<keyword evidence="2" id="KW-1015">Disulfide bond</keyword>
<evidence type="ECO:0000259" key="4">
    <source>
        <dbReference type="PROSITE" id="PS50093"/>
    </source>
</evidence>
<dbReference type="InterPro" id="IPR013783">
    <property type="entry name" value="Ig-like_fold"/>
</dbReference>
<evidence type="ECO:0000256" key="3">
    <source>
        <dbReference type="SAM" id="MobiDB-lite"/>
    </source>
</evidence>
<organism evidence="6 7">
    <name type="scientific">Catenulispora yoronensis</name>
    <dbReference type="NCBI Taxonomy" id="450799"/>
    <lineage>
        <taxon>Bacteria</taxon>
        <taxon>Bacillati</taxon>
        <taxon>Actinomycetota</taxon>
        <taxon>Actinomycetes</taxon>
        <taxon>Catenulisporales</taxon>
        <taxon>Catenulisporaceae</taxon>
        <taxon>Catenulispora</taxon>
    </lineage>
</organism>
<dbReference type="SUPFAM" id="SSF50370">
    <property type="entry name" value="Ricin B-like lectins"/>
    <property type="match status" value="2"/>
</dbReference>
<dbReference type="PROSITE" id="PS50093">
    <property type="entry name" value="PKD"/>
    <property type="match status" value="1"/>
</dbReference>
<dbReference type="Pfam" id="PF13385">
    <property type="entry name" value="Laminin_G_3"/>
    <property type="match status" value="1"/>
</dbReference>
<feature type="region of interest" description="Disordered" evidence="3">
    <location>
        <begin position="187"/>
        <end position="209"/>
    </location>
</feature>
<feature type="compositionally biased region" description="Basic and acidic residues" evidence="3">
    <location>
        <begin position="193"/>
        <end position="202"/>
    </location>
</feature>
<evidence type="ECO:0000256" key="2">
    <source>
        <dbReference type="ARBA" id="ARBA00023157"/>
    </source>
</evidence>
<keyword evidence="7" id="KW-1185">Reference proteome</keyword>
<dbReference type="Gene3D" id="2.90.10.10">
    <property type="entry name" value="Bulb-type lectin domain"/>
    <property type="match status" value="1"/>
</dbReference>
<protein>
    <submittedName>
        <fullName evidence="6">Uncharacterized protein</fullName>
    </submittedName>
</protein>
<dbReference type="Gene3D" id="2.60.40.10">
    <property type="entry name" value="Immunoglobulins"/>
    <property type="match status" value="1"/>
</dbReference>
<dbReference type="SUPFAM" id="SSF49299">
    <property type="entry name" value="PKD domain"/>
    <property type="match status" value="1"/>
</dbReference>
<evidence type="ECO:0000259" key="5">
    <source>
        <dbReference type="PROSITE" id="PS50927"/>
    </source>
</evidence>
<dbReference type="Pfam" id="PF00652">
    <property type="entry name" value="Ricin_B_lectin"/>
    <property type="match status" value="1"/>
</dbReference>
<dbReference type="Proteomes" id="UP001500751">
    <property type="component" value="Unassembled WGS sequence"/>
</dbReference>
<dbReference type="InterPro" id="IPR013320">
    <property type="entry name" value="ConA-like_dom_sf"/>
</dbReference>
<dbReference type="InterPro" id="IPR000601">
    <property type="entry name" value="PKD_dom"/>
</dbReference>
<dbReference type="SUPFAM" id="SSF49899">
    <property type="entry name" value="Concanavalin A-like lectins/glucanases"/>
    <property type="match status" value="1"/>
</dbReference>
<gene>
    <name evidence="6" type="ORF">GCM10009839_44780</name>
</gene>
<sequence length="2301" mass="236324">MQKVGTATPEKLAAQKDLSDATAKAKATGKPAPVDSQTTTYATTVANPDGSFTSTENIAPQRVKQNNAWVPVDTTLKQAADGTWQTKASVSGITISGGGTAPLAIEDDRAGHVLTITWPTALPKPQVSGNTATYPAILPGVDLKLTADAYGVSDVLVIHNAKAAANPALKTLHLGMSSPGLTVKATDSGGLKATDKDGKDRFTGTTPMMWDSATAPAAKTAAATPDQSANTAVADTNDLTKSPAMTSHLAKMPITTGGNGIDFRPDQKMLGDAGTVYPVYLDPDITPVYSNERAEIWECYDREYINGIGETGAQVLRVGWNSCGGRVRGMLQFDTSQLVGLEDVPERIDNAYIKLRNENGCTPVTVYRTGYIQDGVTWTNQGSKSIWTGGLAGPIPGQQQGCPTQNAGQQFVIDDLQQAKDAATNDWGTITLGFQATNEANHSTSNYMTYYASGTGYWGASEPTLTAHWWSWPTVANFGVSTAPINNHGATQGICGSQQNSPGYLPITSTPVTLTADVSDEDQGHLLGFAYEVDSYDNTGKWLGSTPLSTQTFSYPQKNVPRHIAAPLSAAWVDGQEYLVEPWAWDTVENPDGGYISPSAAGSCWFKAAITPPNQPTFSSPVKWQATGQHLASYPTAGDGGGITVSATAPTTPIVRFDWALNTASTNEGDGHCTKASNNCGSVNAGNTTNTNATITIPAGSGNGEHWGNNYIYVSAIDAAGNVSAYARFDFFEAQAFQPVSFGNVTGDGTPNIMSTDSAGNLIVYPTNRDMSKSTDPNATAAANAIQVAPANTAPNGTSWATALYTHRGSEIIQPTDDLFAFDHTGDGTGHLYYYQNIQTLSASTQPGYTPPDNINAFTQRVRGVIQRPACVPANSAQCFGYNPSNWNDVKKILAVGPVAGGCDIVHPTATCKTNLITVETDGHSPARVWLFTAAAAGALKNPILLSTSSPDWDWASPNLTLIAPGNASHHPAPAGAPAAGGMPDLWADYDGTLWQFTNHSDIGGFGAGLANLGAKTMLGTTGQFKGYTWVSSAGDLDGDGNPDLWTMANGRLDVVRGPFNGTIDLSEQSQDTATLMEWGASLGVTSLQGDQVAAGSIGQIVSDVAGGPGGQMCVDDLQGLQTDGSIVDMYQCNGSRAQKWLFGADNTIRSVTATGATTACLDTAGGAVQGSLVALRACATPKPADTQLWRTIPSPSHAGHFWIYNPASGMCLDDPGSAAGNHTQFDVTQCTDTGSAPAANQTFALPGTPGQTQAIEAEDFFGAQDAGSTGGTFQVQYPCCGSYWSNGNQLLLANTAAGNSMTVKYDLAVGGTYQVAPFMTKAAGYGTVSLSIDNNPTALPTVFDGYQGSGLSIKQIPFGAVTLGAGAHTFTFKAVNTNPASTGDRYDIGVDKLVLLPASGTGLMPALSAPTSGIVNVPVTADASGSYVGTAPITGYTFDFGDGTAPVQQTTAQATHPYTAAGSYLIKATVTDGTNTVTTTSTITVTTGAVNQWKLNDGSGTTAADTGNTGGAPATFATGASPAPGGYGVFNGTSGSAATAAPTIDTTKSFTVAAWAFVDKPSGYQTIVTQQGSQVGAFHLEYENNGTNGNVWTFARATSDTANTGFLRATSPPGAQTDTWVHLVGSWDATTGAMQLYVNGQLVATGYDAGPIASTGPLVIGRGFASGAANNYTAGGIADVRVYQQAFGSDLASWLYQNSGFTPPTSLTWALAKPTALTSSDGTAAACSTNPASPAVSTKLNPTLGATVADGSWHADFEVRDVTDPTVAAPLYYGGTGASTAAGTSVSLAAPSLINGHEYAYAARAVNGSGAKSGNTASCYVRISVSGQGATAGTGAVGVFLDNTVYPASAGPITWSGPQSNLVWQADGNLMVYTKTGQAIWSSNTGGHPGASLALQSDGNVVIRPSLPLMDAAGTLYGSTLWSSGTAGKSVVSLVVQAGGAVVVETSGGNTFSVSSSTSAGGSTVTAATGVNASYRVGSDGNVWGTTQWVPGGSFGPWDQMTTSGGFTGVPQVIQSSSGQLSLFVRRTDGTLWGAGQQVVSGPFGAWTNINGGGGSIVTDPTIVRTSSGILAAYVTSSDGNIWGTNQYVPGGNWAPWSPVTSGGGVVGRPSVVIVNGLLSVFARMSDGTVWGASQHQIAGPFTGWGNINGTGGAITSEPTIVLTSTGVLAAYVTASDGNVWGANQYVPGGNWTPWNQVTTGGGYVGNVQVIQTGGGLLNLYSRTANGDIYGAGQQAVSGPFGAWANLVSGSSAHFVGDPVVMLMSTGLVAVYAPSADGNLYGTNQTVVSGPFGVWTKIGS</sequence>
<dbReference type="CDD" id="cd00146">
    <property type="entry name" value="PKD"/>
    <property type="match status" value="1"/>
</dbReference>
<dbReference type="InterPro" id="IPR022409">
    <property type="entry name" value="PKD/Chitinase_dom"/>
</dbReference>
<dbReference type="SUPFAM" id="SSF51110">
    <property type="entry name" value="alpha-D-mannose-specific plant lectins"/>
    <property type="match status" value="1"/>
</dbReference>